<comment type="caution">
    <text evidence="1">The sequence shown here is derived from an EMBL/GenBank/DDBJ whole genome shotgun (WGS) entry which is preliminary data.</text>
</comment>
<sequence>MQLCMVEKATHSFLIYQNQNCCSLLFSVIILTPFELSVSCAMQHLDMNAAF</sequence>
<evidence type="ECO:0000313" key="1">
    <source>
        <dbReference type="EMBL" id="KAK9156213.1"/>
    </source>
</evidence>
<keyword evidence="2" id="KW-1185">Reference proteome</keyword>
<gene>
    <name evidence="1" type="ORF">Sjap_003693</name>
</gene>
<reference evidence="1 2" key="1">
    <citation type="submission" date="2024-01" db="EMBL/GenBank/DDBJ databases">
        <title>Genome assemblies of Stephania.</title>
        <authorList>
            <person name="Yang L."/>
        </authorList>
    </citation>
    <scope>NUCLEOTIDE SEQUENCE [LARGE SCALE GENOMIC DNA]</scope>
    <source>
        <strain evidence="1">QJT</strain>
        <tissue evidence="1">Leaf</tissue>
    </source>
</reference>
<evidence type="ECO:0000313" key="2">
    <source>
        <dbReference type="Proteomes" id="UP001417504"/>
    </source>
</evidence>
<name>A0AAP0KQV8_9MAGN</name>
<organism evidence="1 2">
    <name type="scientific">Stephania japonica</name>
    <dbReference type="NCBI Taxonomy" id="461633"/>
    <lineage>
        <taxon>Eukaryota</taxon>
        <taxon>Viridiplantae</taxon>
        <taxon>Streptophyta</taxon>
        <taxon>Embryophyta</taxon>
        <taxon>Tracheophyta</taxon>
        <taxon>Spermatophyta</taxon>
        <taxon>Magnoliopsida</taxon>
        <taxon>Ranunculales</taxon>
        <taxon>Menispermaceae</taxon>
        <taxon>Menispermoideae</taxon>
        <taxon>Cissampelideae</taxon>
        <taxon>Stephania</taxon>
    </lineage>
</organism>
<proteinExistence type="predicted"/>
<dbReference type="EMBL" id="JBBNAE010000001">
    <property type="protein sequence ID" value="KAK9156213.1"/>
    <property type="molecule type" value="Genomic_DNA"/>
</dbReference>
<protein>
    <submittedName>
        <fullName evidence="1">Uncharacterized protein</fullName>
    </submittedName>
</protein>
<dbReference type="AlphaFoldDB" id="A0AAP0KQV8"/>
<dbReference type="Proteomes" id="UP001417504">
    <property type="component" value="Unassembled WGS sequence"/>
</dbReference>
<accession>A0AAP0KQV8</accession>